<comment type="caution">
    <text evidence="2">The sequence shown here is derived from an EMBL/GenBank/DDBJ whole genome shotgun (WGS) entry which is preliminary data.</text>
</comment>
<name>A0AAV7TR78_PLEWA</name>
<evidence type="ECO:0000313" key="3">
    <source>
        <dbReference type="Proteomes" id="UP001066276"/>
    </source>
</evidence>
<dbReference type="Proteomes" id="UP001066276">
    <property type="component" value="Chromosome 3_2"/>
</dbReference>
<evidence type="ECO:0000313" key="2">
    <source>
        <dbReference type="EMBL" id="KAJ1178761.1"/>
    </source>
</evidence>
<keyword evidence="3" id="KW-1185">Reference proteome</keyword>
<sequence>MVTPSEAFDSGAVDLGKKPLGGVRKRAAPSEFIKDVVVIDSDGESEDRMVLGSEAGGRGRVSPNFFRTCDGRVIPWAPRTVSTMLNRVQEWEADNQSVFKPGEQVEFVDSNGVVIRGTICGDAREDGRSGMAQVRLDFWQPGQGAYQSGCDSPHVSGGHEDYKGNQRFGRLSGVEQLPVRVGAPLGHRDEVRAKPGAVRATLREAAVQGSGSSDTGPGIAKSSSASQGASSQSELGEELLEYDEEEAVHEVAVQIGAPVEKTRTSKWAVWGNRLVGRHQELVAGNLQ</sequence>
<organism evidence="2 3">
    <name type="scientific">Pleurodeles waltl</name>
    <name type="common">Iberian ribbed newt</name>
    <dbReference type="NCBI Taxonomy" id="8319"/>
    <lineage>
        <taxon>Eukaryota</taxon>
        <taxon>Metazoa</taxon>
        <taxon>Chordata</taxon>
        <taxon>Craniata</taxon>
        <taxon>Vertebrata</taxon>
        <taxon>Euteleostomi</taxon>
        <taxon>Amphibia</taxon>
        <taxon>Batrachia</taxon>
        <taxon>Caudata</taxon>
        <taxon>Salamandroidea</taxon>
        <taxon>Salamandridae</taxon>
        <taxon>Pleurodelinae</taxon>
        <taxon>Pleurodeles</taxon>
    </lineage>
</organism>
<feature type="compositionally biased region" description="Low complexity" evidence="1">
    <location>
        <begin position="222"/>
        <end position="234"/>
    </location>
</feature>
<gene>
    <name evidence="2" type="ORF">NDU88_004003</name>
</gene>
<proteinExistence type="predicted"/>
<evidence type="ECO:0000256" key="1">
    <source>
        <dbReference type="SAM" id="MobiDB-lite"/>
    </source>
</evidence>
<reference evidence="2" key="1">
    <citation type="journal article" date="2022" name="bioRxiv">
        <title>Sequencing and chromosome-scale assembly of the giantPleurodeles waltlgenome.</title>
        <authorList>
            <person name="Brown T."/>
            <person name="Elewa A."/>
            <person name="Iarovenko S."/>
            <person name="Subramanian E."/>
            <person name="Araus A.J."/>
            <person name="Petzold A."/>
            <person name="Susuki M."/>
            <person name="Suzuki K.-i.T."/>
            <person name="Hayashi T."/>
            <person name="Toyoda A."/>
            <person name="Oliveira C."/>
            <person name="Osipova E."/>
            <person name="Leigh N.D."/>
            <person name="Simon A."/>
            <person name="Yun M.H."/>
        </authorList>
    </citation>
    <scope>NUCLEOTIDE SEQUENCE</scope>
    <source>
        <strain evidence="2">20211129_DDA</strain>
        <tissue evidence="2">Liver</tissue>
    </source>
</reference>
<accession>A0AAV7TR78</accession>
<feature type="region of interest" description="Disordered" evidence="1">
    <location>
        <begin position="204"/>
        <end position="236"/>
    </location>
</feature>
<dbReference type="AlphaFoldDB" id="A0AAV7TR78"/>
<dbReference type="EMBL" id="JANPWB010000006">
    <property type="protein sequence ID" value="KAJ1178761.1"/>
    <property type="molecule type" value="Genomic_DNA"/>
</dbReference>
<protein>
    <submittedName>
        <fullName evidence="2">Uncharacterized protein</fullName>
    </submittedName>
</protein>